<keyword evidence="1" id="KW-1133">Transmembrane helix</keyword>
<dbReference type="Proteomes" id="UP000265962">
    <property type="component" value="Unassembled WGS sequence"/>
</dbReference>
<dbReference type="AlphaFoldDB" id="A0A375I371"/>
<protein>
    <submittedName>
        <fullName evidence="2">DoxX family</fullName>
    </submittedName>
</protein>
<evidence type="ECO:0000313" key="3">
    <source>
        <dbReference type="Proteomes" id="UP000265962"/>
    </source>
</evidence>
<keyword evidence="3" id="KW-1185">Reference proteome</keyword>
<dbReference type="RefSeq" id="WP_119715729.1">
    <property type="nucleotide sequence ID" value="NZ_OMOH01000005.1"/>
</dbReference>
<accession>A0A375I371</accession>
<keyword evidence="1" id="KW-0472">Membrane</keyword>
<gene>
    <name evidence="2" type="ORF">PROPJV5_1560</name>
</gene>
<evidence type="ECO:0000256" key="1">
    <source>
        <dbReference type="SAM" id="Phobius"/>
    </source>
</evidence>
<evidence type="ECO:0000313" key="2">
    <source>
        <dbReference type="EMBL" id="SPF68578.1"/>
    </source>
</evidence>
<keyword evidence="1" id="KW-0812">Transmembrane</keyword>
<sequence>MSLARFASRSMLASAFVTGGYNAAKNAEALVPTVDRFLEKLPHRVTGMLPDQVRAADLIRVNGWTMVGAGSALALGVLPRLASGVLAAQLVPTTLAGHPFWSAPAEKKASTRSSFITNVALAGGLLGVALGPQKGKRARKKG</sequence>
<organism evidence="2 3">
    <name type="scientific">Propionibacterium ruminifibrarum</name>
    <dbReference type="NCBI Taxonomy" id="1962131"/>
    <lineage>
        <taxon>Bacteria</taxon>
        <taxon>Bacillati</taxon>
        <taxon>Actinomycetota</taxon>
        <taxon>Actinomycetes</taxon>
        <taxon>Propionibacteriales</taxon>
        <taxon>Propionibacteriaceae</taxon>
        <taxon>Propionibacterium</taxon>
    </lineage>
</organism>
<proteinExistence type="predicted"/>
<feature type="transmembrane region" description="Helical" evidence="1">
    <location>
        <begin position="115"/>
        <end position="132"/>
    </location>
</feature>
<dbReference type="EMBL" id="OMOH01000005">
    <property type="protein sequence ID" value="SPF68578.1"/>
    <property type="molecule type" value="Genomic_DNA"/>
</dbReference>
<name>A0A375I371_9ACTN</name>
<reference evidence="3" key="1">
    <citation type="submission" date="2018-02" db="EMBL/GenBank/DDBJ databases">
        <authorList>
            <person name="Hornung B."/>
        </authorList>
    </citation>
    <scope>NUCLEOTIDE SEQUENCE [LARGE SCALE GENOMIC DNA]</scope>
</reference>
<dbReference type="OrthoDB" id="329282at2"/>